<evidence type="ECO:0000256" key="10">
    <source>
        <dbReference type="ARBA" id="ARBA00023136"/>
    </source>
</evidence>
<keyword evidence="8" id="KW-1133">Transmembrane helix</keyword>
<dbReference type="InterPro" id="IPR002659">
    <property type="entry name" value="Glyco_trans_31"/>
</dbReference>
<dbReference type="EC" id="2.4.1.-" evidence="11"/>
<evidence type="ECO:0000256" key="6">
    <source>
        <dbReference type="ARBA" id="ARBA00022692"/>
    </source>
</evidence>
<evidence type="ECO:0000313" key="12">
    <source>
        <dbReference type="EMBL" id="CAD7702822.1"/>
    </source>
</evidence>
<evidence type="ECO:0000256" key="9">
    <source>
        <dbReference type="ARBA" id="ARBA00023034"/>
    </source>
</evidence>
<dbReference type="Proteomes" id="UP000708148">
    <property type="component" value="Unassembled WGS sequence"/>
</dbReference>
<dbReference type="Gene3D" id="3.90.550.50">
    <property type="match status" value="1"/>
</dbReference>
<dbReference type="SUPFAM" id="SSF53448">
    <property type="entry name" value="Nucleotide-diphospho-sugar transferases"/>
    <property type="match status" value="1"/>
</dbReference>
<dbReference type="GO" id="GO:0008378">
    <property type="term" value="F:galactosyltransferase activity"/>
    <property type="evidence" value="ECO:0007669"/>
    <property type="project" value="TreeGrafter"/>
</dbReference>
<comment type="pathway">
    <text evidence="2">Protein modification; protein glycosylation.</text>
</comment>
<dbReference type="AlphaFoldDB" id="A0A8S1J581"/>
<keyword evidence="9 11" id="KW-0333">Golgi apparatus</keyword>
<keyword evidence="6" id="KW-0812">Transmembrane</keyword>
<dbReference type="PANTHER" id="PTHR11214:SF85">
    <property type="entry name" value="BETA-1,3-GALACTOSYLTRANSFERASE 12-RELATED"/>
    <property type="match status" value="1"/>
</dbReference>
<dbReference type="EMBL" id="CAJHUC010001962">
    <property type="protein sequence ID" value="CAD7702822.1"/>
    <property type="molecule type" value="Genomic_DNA"/>
</dbReference>
<keyword evidence="11" id="KW-0464">Manganese</keyword>
<keyword evidence="5" id="KW-0808">Transferase</keyword>
<dbReference type="InterPro" id="IPR029044">
    <property type="entry name" value="Nucleotide-diphossugar_trans"/>
</dbReference>
<gene>
    <name evidence="12" type="ORF">OSTQU699_LOCUS8179</name>
</gene>
<keyword evidence="4 11" id="KW-0328">Glycosyltransferase</keyword>
<comment type="cofactor">
    <cofactor evidence="11">
        <name>Mn(2+)</name>
        <dbReference type="ChEBI" id="CHEBI:29035"/>
    </cofactor>
</comment>
<evidence type="ECO:0000256" key="5">
    <source>
        <dbReference type="ARBA" id="ARBA00022679"/>
    </source>
</evidence>
<evidence type="ECO:0000256" key="1">
    <source>
        <dbReference type="ARBA" id="ARBA00004323"/>
    </source>
</evidence>
<evidence type="ECO:0000256" key="8">
    <source>
        <dbReference type="ARBA" id="ARBA00022989"/>
    </source>
</evidence>
<dbReference type="OrthoDB" id="592847at2759"/>
<organism evidence="12 13">
    <name type="scientific">Ostreobium quekettii</name>
    <dbReference type="NCBI Taxonomy" id="121088"/>
    <lineage>
        <taxon>Eukaryota</taxon>
        <taxon>Viridiplantae</taxon>
        <taxon>Chlorophyta</taxon>
        <taxon>core chlorophytes</taxon>
        <taxon>Ulvophyceae</taxon>
        <taxon>TCBD clade</taxon>
        <taxon>Bryopsidales</taxon>
        <taxon>Ostreobineae</taxon>
        <taxon>Ostreobiaceae</taxon>
        <taxon>Ostreobium</taxon>
    </lineage>
</organism>
<proteinExistence type="inferred from homology"/>
<keyword evidence="13" id="KW-1185">Reference proteome</keyword>
<evidence type="ECO:0000256" key="4">
    <source>
        <dbReference type="ARBA" id="ARBA00022676"/>
    </source>
</evidence>
<dbReference type="PANTHER" id="PTHR11214">
    <property type="entry name" value="BETA-1,3-N-ACETYLGLUCOSAMINYLTRANSFERASE"/>
    <property type="match status" value="1"/>
</dbReference>
<reference evidence="12" key="1">
    <citation type="submission" date="2020-12" db="EMBL/GenBank/DDBJ databases">
        <authorList>
            <person name="Iha C."/>
        </authorList>
    </citation>
    <scope>NUCLEOTIDE SEQUENCE</scope>
</reference>
<accession>A0A8S1J581</accession>
<comment type="subcellular location">
    <subcellularLocation>
        <location evidence="1 11">Golgi apparatus membrane</location>
        <topology evidence="1 11">Single-pass type II membrane protein</topology>
    </subcellularLocation>
</comment>
<dbReference type="GO" id="GO:0000139">
    <property type="term" value="C:Golgi membrane"/>
    <property type="evidence" value="ECO:0007669"/>
    <property type="project" value="UniProtKB-SubCell"/>
</dbReference>
<dbReference type="Pfam" id="PF01762">
    <property type="entry name" value="Galactosyl_T"/>
    <property type="match status" value="1"/>
</dbReference>
<name>A0A8S1J581_9CHLO</name>
<evidence type="ECO:0000256" key="3">
    <source>
        <dbReference type="ARBA" id="ARBA00008661"/>
    </source>
</evidence>
<comment type="similarity">
    <text evidence="3 11">Belongs to the glycosyltransferase 31 family.</text>
</comment>
<protein>
    <recommendedName>
        <fullName evidence="11">Hexosyltransferase</fullName>
        <ecNumber evidence="11">2.4.1.-</ecNumber>
    </recommendedName>
</protein>
<evidence type="ECO:0000256" key="2">
    <source>
        <dbReference type="ARBA" id="ARBA00004922"/>
    </source>
</evidence>
<sequence length="302" mass="34719">MISSGATVGHNKQRGLTAPESVLVHQTGFTHDIADKSKYNYQRRRGRLRETWFPENQAALDRLQQKENIVLRFVIGKHDNPEMEQQIGDESNECGGCFLRIDFEERYLNLAHKTLAFISMVVSLYDADYIVKIDDDVYLRLDRLPSVVRQWSSMKKDYVGCMKNGQIFTDRHYRWYEPQHRLLGSKTYFTHAWGCVYALSGRAAALLSSIDPNMLRFFNNEDVTLGSWLLAFNISHYDDRRLCEASCSQTSLVVYDFPDCAGLCDPYARLPEVHADPQCKLPTFPEGSQEVPKVAEIIKCDE</sequence>
<evidence type="ECO:0000256" key="11">
    <source>
        <dbReference type="RuleBase" id="RU363063"/>
    </source>
</evidence>
<keyword evidence="10" id="KW-0472">Membrane</keyword>
<evidence type="ECO:0000313" key="13">
    <source>
        <dbReference type="Proteomes" id="UP000708148"/>
    </source>
</evidence>
<keyword evidence="7" id="KW-0735">Signal-anchor</keyword>
<evidence type="ECO:0000256" key="7">
    <source>
        <dbReference type="ARBA" id="ARBA00022968"/>
    </source>
</evidence>
<comment type="caution">
    <text evidence="12">The sequence shown here is derived from an EMBL/GenBank/DDBJ whole genome shotgun (WGS) entry which is preliminary data.</text>
</comment>